<dbReference type="PANTHER" id="PTHR23088:SF27">
    <property type="entry name" value="DEAMINATED GLUTATHIONE AMIDASE"/>
    <property type="match status" value="1"/>
</dbReference>
<reference evidence="4" key="1">
    <citation type="journal article" date="2019" name="Int. J. Syst. Evol. Microbiol.">
        <title>The Global Catalogue of Microorganisms (GCM) 10K type strain sequencing project: providing services to taxonomists for standard genome sequencing and annotation.</title>
        <authorList>
            <consortium name="The Broad Institute Genomics Platform"/>
            <consortium name="The Broad Institute Genome Sequencing Center for Infectious Disease"/>
            <person name="Wu L."/>
            <person name="Ma J."/>
        </authorList>
    </citation>
    <scope>NUCLEOTIDE SEQUENCE [LARGE SCALE GENOMIC DNA]</scope>
    <source>
        <strain evidence="4">CGMCC 4.7289</strain>
    </source>
</reference>
<keyword evidence="3" id="KW-0378">Hydrolase</keyword>
<keyword evidence="4" id="KW-1185">Reference proteome</keyword>
<dbReference type="InterPro" id="IPR036526">
    <property type="entry name" value="C-N_Hydrolase_sf"/>
</dbReference>
<dbReference type="GO" id="GO:0016787">
    <property type="term" value="F:hydrolase activity"/>
    <property type="evidence" value="ECO:0007669"/>
    <property type="project" value="UniProtKB-KW"/>
</dbReference>
<proteinExistence type="inferred from homology"/>
<evidence type="ECO:0000313" key="4">
    <source>
        <dbReference type="Proteomes" id="UP001595816"/>
    </source>
</evidence>
<dbReference type="Gene3D" id="3.60.110.10">
    <property type="entry name" value="Carbon-nitrogen hydrolase"/>
    <property type="match status" value="1"/>
</dbReference>
<sequence length="281" mass="31001">MPRRLRIATVQSPVTINPAANGATLRDLMRRAYDEGARLVHMPEGAVSGYVGGDKPYYRGWDIDWKPLGTELDEIAELAAGLGLWVVAGSHHRLTPPNRPHNSLYVISDQGVLVNRYDKRYLSASEVDEFFTPGREPVTFTVDGFTFGLLLCIEVNFPELWTAYAEAGVDCILFSSYSEDPIFETIARGHAATTTAWVSVSVPAQVSHAMPAGVIGPHGDWLATGNRSGLSDLVCVDLDDSDPRLHFPLHAARPWRAVAREGGVYDRRMVDDPRSHERATF</sequence>
<dbReference type="RefSeq" id="WP_253755974.1">
    <property type="nucleotide sequence ID" value="NZ_JAMZDZ010000001.1"/>
</dbReference>
<organism evidence="3 4">
    <name type="scientific">Hamadaea flava</name>
    <dbReference type="NCBI Taxonomy" id="1742688"/>
    <lineage>
        <taxon>Bacteria</taxon>
        <taxon>Bacillati</taxon>
        <taxon>Actinomycetota</taxon>
        <taxon>Actinomycetes</taxon>
        <taxon>Micromonosporales</taxon>
        <taxon>Micromonosporaceae</taxon>
        <taxon>Hamadaea</taxon>
    </lineage>
</organism>
<evidence type="ECO:0000259" key="2">
    <source>
        <dbReference type="PROSITE" id="PS50263"/>
    </source>
</evidence>
<feature type="domain" description="CN hydrolase" evidence="2">
    <location>
        <begin position="5"/>
        <end position="240"/>
    </location>
</feature>
<dbReference type="PROSITE" id="PS50263">
    <property type="entry name" value="CN_HYDROLASE"/>
    <property type="match status" value="1"/>
</dbReference>
<protein>
    <submittedName>
        <fullName evidence="3">Carbon-nitrogen hydrolase family protein</fullName>
    </submittedName>
</protein>
<dbReference type="EMBL" id="JBHSAY010000030">
    <property type="protein sequence ID" value="MFC4136451.1"/>
    <property type="molecule type" value="Genomic_DNA"/>
</dbReference>
<comment type="similarity">
    <text evidence="1">Belongs to the carbon-nitrogen hydrolase superfamily. NIT1/NIT2 family.</text>
</comment>
<dbReference type="Proteomes" id="UP001595816">
    <property type="component" value="Unassembled WGS sequence"/>
</dbReference>
<comment type="caution">
    <text evidence="3">The sequence shown here is derived from an EMBL/GenBank/DDBJ whole genome shotgun (WGS) entry which is preliminary data.</text>
</comment>
<dbReference type="CDD" id="cd07197">
    <property type="entry name" value="nitrilase"/>
    <property type="match status" value="1"/>
</dbReference>
<evidence type="ECO:0000313" key="3">
    <source>
        <dbReference type="EMBL" id="MFC4136451.1"/>
    </source>
</evidence>
<accession>A0ABV8LZD6</accession>
<gene>
    <name evidence="3" type="ORF">ACFOZ4_38080</name>
</gene>
<evidence type="ECO:0000256" key="1">
    <source>
        <dbReference type="ARBA" id="ARBA00010613"/>
    </source>
</evidence>
<dbReference type="Pfam" id="PF00795">
    <property type="entry name" value="CN_hydrolase"/>
    <property type="match status" value="1"/>
</dbReference>
<name>A0ABV8LZD6_9ACTN</name>
<dbReference type="SUPFAM" id="SSF56317">
    <property type="entry name" value="Carbon-nitrogen hydrolase"/>
    <property type="match status" value="1"/>
</dbReference>
<dbReference type="InterPro" id="IPR003010">
    <property type="entry name" value="C-N_Hydrolase"/>
</dbReference>
<dbReference type="PANTHER" id="PTHR23088">
    <property type="entry name" value="NITRILASE-RELATED"/>
    <property type="match status" value="1"/>
</dbReference>